<dbReference type="PANTHER" id="PTHR30012">
    <property type="entry name" value="GENERAL SECRETION PATHWAY PROTEIN"/>
    <property type="match status" value="1"/>
</dbReference>
<dbReference type="Proteomes" id="UP000593994">
    <property type="component" value="Chromosome"/>
</dbReference>
<keyword evidence="3" id="KW-1003">Cell membrane</keyword>
<keyword evidence="6 8" id="KW-1133">Transmembrane helix</keyword>
<dbReference type="Pfam" id="PF00482">
    <property type="entry name" value="T2SSF"/>
    <property type="match status" value="2"/>
</dbReference>
<keyword evidence="11" id="KW-1185">Reference proteome</keyword>
<keyword evidence="5 8" id="KW-0812">Transmembrane</keyword>
<proteinExistence type="inferred from homology"/>
<evidence type="ECO:0000256" key="2">
    <source>
        <dbReference type="ARBA" id="ARBA00005745"/>
    </source>
</evidence>
<feature type="domain" description="Type II secretion system protein GspF" evidence="9">
    <location>
        <begin position="273"/>
        <end position="392"/>
    </location>
</feature>
<dbReference type="EMBL" id="CP054492">
    <property type="protein sequence ID" value="QOY53056.1"/>
    <property type="molecule type" value="Genomic_DNA"/>
</dbReference>
<dbReference type="InterPro" id="IPR003004">
    <property type="entry name" value="GspF/PilC"/>
</dbReference>
<dbReference type="Gene3D" id="1.20.81.30">
    <property type="entry name" value="Type II secretion system (T2SS), domain F"/>
    <property type="match status" value="2"/>
</dbReference>
<comment type="subcellular location">
    <subcellularLocation>
        <location evidence="1">Cell inner membrane</location>
        <topology evidence="1">Multi-pass membrane protein</topology>
    </subcellularLocation>
</comment>
<evidence type="ECO:0000313" key="11">
    <source>
        <dbReference type="Proteomes" id="UP000593994"/>
    </source>
</evidence>
<feature type="transmembrane region" description="Helical" evidence="8">
    <location>
        <begin position="374"/>
        <end position="395"/>
    </location>
</feature>
<evidence type="ECO:0000256" key="7">
    <source>
        <dbReference type="ARBA" id="ARBA00023136"/>
    </source>
</evidence>
<evidence type="ECO:0000256" key="8">
    <source>
        <dbReference type="SAM" id="Phobius"/>
    </source>
</evidence>
<feature type="transmembrane region" description="Helical" evidence="8">
    <location>
        <begin position="220"/>
        <end position="238"/>
    </location>
</feature>
<evidence type="ECO:0000256" key="6">
    <source>
        <dbReference type="ARBA" id="ARBA00022989"/>
    </source>
</evidence>
<dbReference type="PANTHER" id="PTHR30012:SF0">
    <property type="entry name" value="TYPE II SECRETION SYSTEM PROTEIN F-RELATED"/>
    <property type="match status" value="1"/>
</dbReference>
<evidence type="ECO:0000256" key="4">
    <source>
        <dbReference type="ARBA" id="ARBA00022519"/>
    </source>
</evidence>
<dbReference type="InterPro" id="IPR018076">
    <property type="entry name" value="T2SS_GspF_dom"/>
</dbReference>
<dbReference type="InterPro" id="IPR042094">
    <property type="entry name" value="T2SS_GspF_sf"/>
</dbReference>
<evidence type="ECO:0000256" key="1">
    <source>
        <dbReference type="ARBA" id="ARBA00004429"/>
    </source>
</evidence>
<dbReference type="FunFam" id="1.20.81.30:FF:000001">
    <property type="entry name" value="Type II secretion system protein F"/>
    <property type="match status" value="2"/>
</dbReference>
<dbReference type="AlphaFoldDB" id="A0A7S7LX34"/>
<feature type="domain" description="Type II secretion system protein GspF" evidence="9">
    <location>
        <begin position="68"/>
        <end position="190"/>
    </location>
</feature>
<accession>A0A7S7LX34</accession>
<reference evidence="10 11" key="1">
    <citation type="submission" date="2020-05" db="EMBL/GenBank/DDBJ databases">
        <title>Sulfurimonas marisnigri, sp. nov., and Sulfurimonas baltica, sp. nov., manganese oxide reducing chemolithoautotrophs of the class Epsilonproteobacteria isolated from the pelagic redoxclines of the Black and Baltic Seas and emended description of the genus Sulfurimonas.</title>
        <authorList>
            <person name="Henkel J.V."/>
            <person name="Laudan C."/>
            <person name="Werner J."/>
            <person name="Neu T."/>
            <person name="Plewe S."/>
            <person name="Sproer C."/>
            <person name="Bunk B."/>
            <person name="Schulz-Vogt H.N."/>
        </authorList>
    </citation>
    <scope>NUCLEOTIDE SEQUENCE [LARGE SCALE GENOMIC DNA]</scope>
    <source>
        <strain evidence="10 11">GD2</strain>
    </source>
</reference>
<keyword evidence="7 8" id="KW-0472">Membrane</keyword>
<comment type="similarity">
    <text evidence="2">Belongs to the GSP F family.</text>
</comment>
<evidence type="ECO:0000256" key="5">
    <source>
        <dbReference type="ARBA" id="ARBA00022692"/>
    </source>
</evidence>
<feature type="transmembrane region" description="Helical" evidence="8">
    <location>
        <begin position="167"/>
        <end position="189"/>
    </location>
</feature>
<dbReference type="RefSeq" id="WP_194371740.1">
    <property type="nucleotide sequence ID" value="NZ_CP054492.1"/>
</dbReference>
<gene>
    <name evidence="10" type="ORF">HUE88_05090</name>
</gene>
<protein>
    <submittedName>
        <fullName evidence="10">Type II secretion system F family protein</fullName>
    </submittedName>
</protein>
<name>A0A7S7LX34_9BACT</name>
<sequence length="403" mass="45381">MYYFIQGLNTKGQRSINFAEAKDYKQLVSRLEKQGVLPLNIIELPSFLSFIVPSSGKKILQEEVIELIDNMYLVIKSGLPLHQGIVDLAEDSENARFKNMLLQIADEINAGKSLSEAFKSYEKVIGKMLLNLIRIGEETGQLETTLKRGAAFLKKTMALKKKAKSALIYPSFAFFAVFGAMLVWMIYVVPQMTELFTEMGIKLPPLTLLIMATSDFFTDYISYMVISLVVFIILFKILHAKYKIIRWHTDKLLLKVPVIKHIISGFNIAFIAEYLRLAIVSGVPMYTALEILKETTNNELYKKALIDATADVAGGNQLSEALKKTKLFTPFMLRMISVGESSGSLDTQLELISEFYYSKVDYYAENIGKVIEPVVLIFVGSFMALIMVGLMGPMYDLIGQIDQ</sequence>
<dbReference type="KEGG" id="sbal:HUE88_05090"/>
<keyword evidence="4" id="KW-0997">Cell inner membrane</keyword>
<evidence type="ECO:0000256" key="3">
    <source>
        <dbReference type="ARBA" id="ARBA00022475"/>
    </source>
</evidence>
<evidence type="ECO:0000259" key="9">
    <source>
        <dbReference type="Pfam" id="PF00482"/>
    </source>
</evidence>
<dbReference type="GO" id="GO:0005886">
    <property type="term" value="C:plasma membrane"/>
    <property type="evidence" value="ECO:0007669"/>
    <property type="project" value="UniProtKB-SubCell"/>
</dbReference>
<evidence type="ECO:0000313" key="10">
    <source>
        <dbReference type="EMBL" id="QOY53056.1"/>
    </source>
</evidence>
<organism evidence="10 11">
    <name type="scientific">Candidatus Sulfurimonas baltica</name>
    <dbReference type="NCBI Taxonomy" id="2740404"/>
    <lineage>
        <taxon>Bacteria</taxon>
        <taxon>Pseudomonadati</taxon>
        <taxon>Campylobacterota</taxon>
        <taxon>Epsilonproteobacteria</taxon>
        <taxon>Campylobacterales</taxon>
        <taxon>Sulfurimonadaceae</taxon>
        <taxon>Sulfurimonas</taxon>
    </lineage>
</organism>